<name>A0A8H6Z8J7_9AGAR</name>
<comment type="caution">
    <text evidence="2">The sequence shown here is derived from an EMBL/GenBank/DDBJ whole genome shotgun (WGS) entry which is preliminary data.</text>
</comment>
<proteinExistence type="predicted"/>
<keyword evidence="3" id="KW-1185">Reference proteome</keyword>
<dbReference type="Proteomes" id="UP000620124">
    <property type="component" value="Unassembled WGS sequence"/>
</dbReference>
<evidence type="ECO:0000313" key="2">
    <source>
        <dbReference type="EMBL" id="KAF7372286.1"/>
    </source>
</evidence>
<dbReference type="OrthoDB" id="3265053at2759"/>
<accession>A0A8H6Z8J7</accession>
<reference evidence="2" key="1">
    <citation type="submission" date="2020-05" db="EMBL/GenBank/DDBJ databases">
        <title>Mycena genomes resolve the evolution of fungal bioluminescence.</title>
        <authorList>
            <person name="Tsai I.J."/>
        </authorList>
    </citation>
    <scope>NUCLEOTIDE SEQUENCE</scope>
    <source>
        <strain evidence="2">CCC161011</strain>
    </source>
</reference>
<evidence type="ECO:0000313" key="3">
    <source>
        <dbReference type="Proteomes" id="UP000620124"/>
    </source>
</evidence>
<sequence length="604" mass="67709">MVTQGRSRSRHFISSEGGGTESREGGSSMDDEAHIYVCARMGTGGKSKYVPKHPEQERKIGNKRMDCSCRVVGKSYPGRATILGKCENSHSHPIGAENLIYTRIPPEVQSKIAQDLRDGIRPDIVLARARGNVHTEHNLPNLASQAPRTYYENMLLFTVILGKIQFRYAESLLLLCWWHVLHAWQKHFVITHFTELWDKLKGWIRITDSDEFWACWEEIKALAPDSVIEYLEEYYVSETTLKMWSAMYRKDQKVFELCDTNMLVEAWHHILKTHHMEGKRNRRVDQLIHTLIHVALPNYIANHRAQQFGFHGPDLALQKRNQINNAAESIGPEMIEEIQSGRLFSVKSQSTPGLRYTVDLENNFPDLVVPRSLPIASQPWDEADYIQPFVSPSATTARPVPAVSGEDAELLDIILKKLQAMQQANSSLTAPLATSLRQLDTSLTEATNGAEILPRRVNVVPNQGTKNGTESVMGTRRKGGKKCKNTDGYCGGESSGKSARPDARASKKARIIPPGDAPVDEGLTGLFDVLVTPDDGLDGHFDDLVTAPQNTVADGEETLEAREKLLRIIATYNTVFPPDAPRTTSYYRDNGFIITTPGSYYRTR</sequence>
<organism evidence="2 3">
    <name type="scientific">Mycena venus</name>
    <dbReference type="NCBI Taxonomy" id="2733690"/>
    <lineage>
        <taxon>Eukaryota</taxon>
        <taxon>Fungi</taxon>
        <taxon>Dikarya</taxon>
        <taxon>Basidiomycota</taxon>
        <taxon>Agaricomycotina</taxon>
        <taxon>Agaricomycetes</taxon>
        <taxon>Agaricomycetidae</taxon>
        <taxon>Agaricales</taxon>
        <taxon>Marasmiineae</taxon>
        <taxon>Mycenaceae</taxon>
        <taxon>Mycena</taxon>
    </lineage>
</organism>
<evidence type="ECO:0000256" key="1">
    <source>
        <dbReference type="SAM" id="MobiDB-lite"/>
    </source>
</evidence>
<dbReference type="EMBL" id="JACAZI010000001">
    <property type="protein sequence ID" value="KAF7372286.1"/>
    <property type="molecule type" value="Genomic_DNA"/>
</dbReference>
<gene>
    <name evidence="2" type="ORF">MVEN_00088300</name>
</gene>
<feature type="region of interest" description="Disordered" evidence="1">
    <location>
        <begin position="460"/>
        <end position="517"/>
    </location>
</feature>
<feature type="compositionally biased region" description="Polar residues" evidence="1">
    <location>
        <begin position="460"/>
        <end position="472"/>
    </location>
</feature>
<dbReference type="AlphaFoldDB" id="A0A8H6Z8J7"/>
<feature type="region of interest" description="Disordered" evidence="1">
    <location>
        <begin position="1"/>
        <end position="29"/>
    </location>
</feature>
<protein>
    <submittedName>
        <fullName evidence="2">Uncharacterized protein</fullName>
    </submittedName>
</protein>